<keyword evidence="2" id="KW-1185">Reference proteome</keyword>
<reference evidence="1 2" key="1">
    <citation type="submission" date="2018-08" db="EMBL/GenBank/DDBJ databases">
        <title>Bacillus chawlae sp. nov., Bacillus glennii sp. nov., and Bacillus saganii sp. nov. Isolated from the Vehicle Assembly Building at Kennedy Space Center where the Viking Spacecraft were Assembled.</title>
        <authorList>
            <person name="Seuylemezian A."/>
            <person name="Vaishampayan P."/>
        </authorList>
    </citation>
    <scope>NUCLEOTIDE SEQUENCE [LARGE SCALE GENOMIC DNA]</scope>
    <source>
        <strain evidence="1 2">V44-8</strain>
    </source>
</reference>
<proteinExistence type="predicted"/>
<protein>
    <submittedName>
        <fullName evidence="1">Uncharacterized protein</fullName>
    </submittedName>
</protein>
<accession>A0A372LEQ5</accession>
<sequence>MSKILNLWNIENDDAVRGPGDQDHNAISKNLLGANTFELAQLREDTPEFDLNGTALNSM</sequence>
<dbReference type="RefSeq" id="WP_117320966.1">
    <property type="nucleotide sequence ID" value="NZ_QVTD01000003.1"/>
</dbReference>
<evidence type="ECO:0000313" key="2">
    <source>
        <dbReference type="Proteomes" id="UP000262939"/>
    </source>
</evidence>
<gene>
    <name evidence="1" type="ORF">D0466_02375</name>
</gene>
<organism evidence="1 2">
    <name type="scientific">Peribacillus glennii</name>
    <dbReference type="NCBI Taxonomy" id="2303991"/>
    <lineage>
        <taxon>Bacteria</taxon>
        <taxon>Bacillati</taxon>
        <taxon>Bacillota</taxon>
        <taxon>Bacilli</taxon>
        <taxon>Bacillales</taxon>
        <taxon>Bacillaceae</taxon>
        <taxon>Peribacillus</taxon>
    </lineage>
</organism>
<name>A0A372LEQ5_9BACI</name>
<dbReference type="EMBL" id="QVTD01000003">
    <property type="protein sequence ID" value="RFU64791.1"/>
    <property type="molecule type" value="Genomic_DNA"/>
</dbReference>
<dbReference type="Proteomes" id="UP000262939">
    <property type="component" value="Unassembled WGS sequence"/>
</dbReference>
<dbReference type="OrthoDB" id="2888787at2"/>
<dbReference type="AlphaFoldDB" id="A0A372LEQ5"/>
<evidence type="ECO:0000313" key="1">
    <source>
        <dbReference type="EMBL" id="RFU64791.1"/>
    </source>
</evidence>
<comment type="caution">
    <text evidence="1">The sequence shown here is derived from an EMBL/GenBank/DDBJ whole genome shotgun (WGS) entry which is preliminary data.</text>
</comment>